<feature type="compositionally biased region" description="Gly residues" evidence="1">
    <location>
        <begin position="31"/>
        <end position="43"/>
    </location>
</feature>
<accession>A0A1H8N9T4</accession>
<evidence type="ECO:0000313" key="3">
    <source>
        <dbReference type="EMBL" id="SEO26209.1"/>
    </source>
</evidence>
<protein>
    <recommendedName>
        <fullName evidence="5">TolB-like translocation protein</fullName>
    </recommendedName>
</protein>
<keyword evidence="4" id="KW-1185">Reference proteome</keyword>
<evidence type="ECO:0000313" key="4">
    <source>
        <dbReference type="Proteomes" id="UP000181951"/>
    </source>
</evidence>
<feature type="compositionally biased region" description="Basic and acidic residues" evidence="1">
    <location>
        <begin position="1"/>
        <end position="24"/>
    </location>
</feature>
<dbReference type="Gene3D" id="2.120.10.30">
    <property type="entry name" value="TolB, C-terminal domain"/>
    <property type="match status" value="1"/>
</dbReference>
<evidence type="ECO:0008006" key="5">
    <source>
        <dbReference type="Google" id="ProtNLM"/>
    </source>
</evidence>
<feature type="region of interest" description="Disordered" evidence="1">
    <location>
        <begin position="1"/>
        <end position="47"/>
    </location>
</feature>
<sequence>MAEAGEVRESGVRESGRAAEEVAPRPEVGAEPGGAQGGEPGLGRGREPGLGTRGRLLVLLACVLVLACVAGVAVWRAGARAHEKDQAQAGGPAVRAGTVSLAADGGRRIVFRSMAWGPHRDELTTVPAGAPDGPRTASGVKCLRFYAAGGTGICLQAVRGPVNDTYRAVVLDSGLRVTRTIGLAGIPTRARVSPSGRMVAWTVFVGGDSYAGTNFSTRTSILDTRTGTLVPTLEDYTVTRDGSRVRAADVNFWGVTFADDQHFYATLATGGHTYLIHGDTATRTAVTVHTNVECPSLSPDGTRVAYKKRVPGASSDAPWRLYVLDLATGREHATAEHRDIDDQAVWSDDHTLVYAMPGDYGSDLYTVPADGTGAPRLLTRSALAPAWLG</sequence>
<dbReference type="Proteomes" id="UP000181951">
    <property type="component" value="Unassembled WGS sequence"/>
</dbReference>
<gene>
    <name evidence="3" type="ORF">SAMN05216267_102194</name>
</gene>
<dbReference type="SUPFAM" id="SSF82171">
    <property type="entry name" value="DPP6 N-terminal domain-like"/>
    <property type="match status" value="1"/>
</dbReference>
<reference evidence="3 4" key="1">
    <citation type="submission" date="2016-10" db="EMBL/GenBank/DDBJ databases">
        <authorList>
            <person name="de Groot N.N."/>
        </authorList>
    </citation>
    <scope>NUCLEOTIDE SEQUENCE [LARGE SCALE GENOMIC DNA]</scope>
    <source>
        <strain evidence="3 4">CGMCC 4.2026</strain>
    </source>
</reference>
<dbReference type="InterPro" id="IPR011659">
    <property type="entry name" value="WD40"/>
</dbReference>
<keyword evidence="2" id="KW-1133">Transmembrane helix</keyword>
<organism evidence="3 4">
    <name type="scientific">Actinacidiphila rubida</name>
    <dbReference type="NCBI Taxonomy" id="310780"/>
    <lineage>
        <taxon>Bacteria</taxon>
        <taxon>Bacillati</taxon>
        <taxon>Actinomycetota</taxon>
        <taxon>Actinomycetes</taxon>
        <taxon>Kitasatosporales</taxon>
        <taxon>Streptomycetaceae</taxon>
        <taxon>Actinacidiphila</taxon>
    </lineage>
</organism>
<dbReference type="AlphaFoldDB" id="A0A1H8N9T4"/>
<keyword evidence="2" id="KW-0812">Transmembrane</keyword>
<feature type="transmembrane region" description="Helical" evidence="2">
    <location>
        <begin position="56"/>
        <end position="75"/>
    </location>
</feature>
<dbReference type="EMBL" id="FODD01000021">
    <property type="protein sequence ID" value="SEO26209.1"/>
    <property type="molecule type" value="Genomic_DNA"/>
</dbReference>
<evidence type="ECO:0000256" key="2">
    <source>
        <dbReference type="SAM" id="Phobius"/>
    </source>
</evidence>
<dbReference type="STRING" id="310780.SAMN05216267_102194"/>
<dbReference type="InterPro" id="IPR011042">
    <property type="entry name" value="6-blade_b-propeller_TolB-like"/>
</dbReference>
<proteinExistence type="predicted"/>
<dbReference type="Pfam" id="PF07676">
    <property type="entry name" value="PD40"/>
    <property type="match status" value="1"/>
</dbReference>
<keyword evidence="2" id="KW-0472">Membrane</keyword>
<name>A0A1H8N9T4_9ACTN</name>
<evidence type="ECO:0000256" key="1">
    <source>
        <dbReference type="SAM" id="MobiDB-lite"/>
    </source>
</evidence>